<dbReference type="EMBL" id="CAJVPY010023353">
    <property type="protein sequence ID" value="CAG8784891.1"/>
    <property type="molecule type" value="Genomic_DNA"/>
</dbReference>
<name>A0A9N9JK65_9GLOM</name>
<reference evidence="1" key="1">
    <citation type="submission" date="2021-06" db="EMBL/GenBank/DDBJ databases">
        <authorList>
            <person name="Kallberg Y."/>
            <person name="Tangrot J."/>
            <person name="Rosling A."/>
        </authorList>
    </citation>
    <scope>NUCLEOTIDE SEQUENCE</scope>
    <source>
        <strain evidence="1">MA453B</strain>
    </source>
</reference>
<protein>
    <submittedName>
        <fullName evidence="1">1324_t:CDS:1</fullName>
    </submittedName>
</protein>
<dbReference type="Proteomes" id="UP000789405">
    <property type="component" value="Unassembled WGS sequence"/>
</dbReference>
<accession>A0A9N9JK65</accession>
<proteinExistence type="predicted"/>
<organism evidence="1 2">
    <name type="scientific">Dentiscutata erythropus</name>
    <dbReference type="NCBI Taxonomy" id="1348616"/>
    <lineage>
        <taxon>Eukaryota</taxon>
        <taxon>Fungi</taxon>
        <taxon>Fungi incertae sedis</taxon>
        <taxon>Mucoromycota</taxon>
        <taxon>Glomeromycotina</taxon>
        <taxon>Glomeromycetes</taxon>
        <taxon>Diversisporales</taxon>
        <taxon>Gigasporaceae</taxon>
        <taxon>Dentiscutata</taxon>
    </lineage>
</organism>
<evidence type="ECO:0000313" key="2">
    <source>
        <dbReference type="Proteomes" id="UP000789405"/>
    </source>
</evidence>
<dbReference type="OrthoDB" id="5330842at2759"/>
<comment type="caution">
    <text evidence="1">The sequence shown here is derived from an EMBL/GenBank/DDBJ whole genome shotgun (WGS) entry which is preliminary data.</text>
</comment>
<sequence>KLITEEAYTISKRLEEGKGAPNLASAECLCRFFNWYMLLCHYIFYEQLCGSNILMLETWGYFQRTFEESGMKVYQTRGFVKVPIIQKLSAKKAAEKSQLKMNELFERTETTTID</sequence>
<evidence type="ECO:0000313" key="1">
    <source>
        <dbReference type="EMBL" id="CAG8784891.1"/>
    </source>
</evidence>
<feature type="non-terminal residue" evidence="1">
    <location>
        <position position="1"/>
    </location>
</feature>
<gene>
    <name evidence="1" type="ORF">DERYTH_LOCUS20189</name>
</gene>
<keyword evidence="2" id="KW-1185">Reference proteome</keyword>
<dbReference type="AlphaFoldDB" id="A0A9N9JK65"/>